<comment type="caution">
    <text evidence="1">The sequence shown here is derived from an EMBL/GenBank/DDBJ whole genome shotgun (WGS) entry which is preliminary data.</text>
</comment>
<proteinExistence type="predicted"/>
<dbReference type="AlphaFoldDB" id="A0A4Y2VU30"/>
<keyword evidence="2" id="KW-1185">Reference proteome</keyword>
<name>A0A4Y2VU30_ARAVE</name>
<protein>
    <submittedName>
        <fullName evidence="1">Uncharacterized protein</fullName>
    </submittedName>
</protein>
<accession>A0A4Y2VU30</accession>
<organism evidence="1 2">
    <name type="scientific">Araneus ventricosus</name>
    <name type="common">Orbweaver spider</name>
    <name type="synonym">Epeira ventricosa</name>
    <dbReference type="NCBI Taxonomy" id="182803"/>
    <lineage>
        <taxon>Eukaryota</taxon>
        <taxon>Metazoa</taxon>
        <taxon>Ecdysozoa</taxon>
        <taxon>Arthropoda</taxon>
        <taxon>Chelicerata</taxon>
        <taxon>Arachnida</taxon>
        <taxon>Araneae</taxon>
        <taxon>Araneomorphae</taxon>
        <taxon>Entelegynae</taxon>
        <taxon>Araneoidea</taxon>
        <taxon>Araneidae</taxon>
        <taxon>Araneus</taxon>
    </lineage>
</organism>
<evidence type="ECO:0000313" key="2">
    <source>
        <dbReference type="Proteomes" id="UP000499080"/>
    </source>
</evidence>
<dbReference type="EMBL" id="BGPR01050265">
    <property type="protein sequence ID" value="GBO27287.1"/>
    <property type="molecule type" value="Genomic_DNA"/>
</dbReference>
<sequence length="102" mass="12030">MKRKHSLPKEWYCARSCIYSDVDERYKEKITDCITKCMTWKMKAFPAQHGTVRQIPCIYSDVDLNDIKKRSLTVSEVYDMEDESIPAQHTVRQISAFTAKEY</sequence>
<dbReference type="Proteomes" id="UP000499080">
    <property type="component" value="Unassembled WGS sequence"/>
</dbReference>
<reference evidence="1 2" key="1">
    <citation type="journal article" date="2019" name="Sci. Rep.">
        <title>Orb-weaving spider Araneus ventricosus genome elucidates the spidroin gene catalogue.</title>
        <authorList>
            <person name="Kono N."/>
            <person name="Nakamura H."/>
            <person name="Ohtoshi R."/>
            <person name="Moran D.A.P."/>
            <person name="Shinohara A."/>
            <person name="Yoshida Y."/>
            <person name="Fujiwara M."/>
            <person name="Mori M."/>
            <person name="Tomita M."/>
            <person name="Arakawa K."/>
        </authorList>
    </citation>
    <scope>NUCLEOTIDE SEQUENCE [LARGE SCALE GENOMIC DNA]</scope>
</reference>
<gene>
    <name evidence="1" type="ORF">AVEN_258026_1</name>
</gene>
<evidence type="ECO:0000313" key="1">
    <source>
        <dbReference type="EMBL" id="GBO27287.1"/>
    </source>
</evidence>